<dbReference type="InterPro" id="IPR043168">
    <property type="entry name" value="DegV_C"/>
</dbReference>
<dbReference type="Gene3D" id="3.40.50.10440">
    <property type="entry name" value="Dihydroxyacetone kinase, domain 1"/>
    <property type="match status" value="1"/>
</dbReference>
<keyword evidence="1" id="KW-0446">Lipid-binding</keyword>
<organism evidence="2 3">
    <name type="scientific">Anaerococcus tetradius</name>
    <dbReference type="NCBI Taxonomy" id="33036"/>
    <lineage>
        <taxon>Bacteria</taxon>
        <taxon>Bacillati</taxon>
        <taxon>Bacillota</taxon>
        <taxon>Tissierellia</taxon>
        <taxon>Tissierellales</taxon>
        <taxon>Peptoniphilaceae</taxon>
        <taxon>Anaerococcus</taxon>
    </lineage>
</organism>
<reference evidence="3" key="1">
    <citation type="submission" date="2016-01" db="EMBL/GenBank/DDBJ databases">
        <authorList>
            <person name="Mitreva M."/>
            <person name="Pepin K.H."/>
            <person name="Mihindukulasuriya K.A."/>
            <person name="Fulton R."/>
            <person name="Fronick C."/>
            <person name="O'Laughlin M."/>
            <person name="Miner T."/>
            <person name="Herter B."/>
            <person name="Rosa B.A."/>
            <person name="Cordes M."/>
            <person name="Tomlinson C."/>
            <person name="Wollam A."/>
            <person name="Palsikar V.B."/>
            <person name="Mardis E.R."/>
            <person name="Wilson R.K."/>
        </authorList>
    </citation>
    <scope>NUCLEOTIDE SEQUENCE [LARGE SCALE GENOMIC DNA]</scope>
    <source>
        <strain evidence="3">MJR8151</strain>
    </source>
</reference>
<dbReference type="GO" id="GO:0008289">
    <property type="term" value="F:lipid binding"/>
    <property type="evidence" value="ECO:0007669"/>
    <property type="project" value="UniProtKB-KW"/>
</dbReference>
<dbReference type="AlphaFoldDB" id="A0A133KDM6"/>
<name>A0A133KDM6_9FIRM</name>
<evidence type="ECO:0000256" key="1">
    <source>
        <dbReference type="ARBA" id="ARBA00023121"/>
    </source>
</evidence>
<dbReference type="PROSITE" id="PS51482">
    <property type="entry name" value="DEGV"/>
    <property type="match status" value="1"/>
</dbReference>
<dbReference type="PATRIC" id="fig|33036.3.peg.1141"/>
<proteinExistence type="predicted"/>
<gene>
    <name evidence="2" type="ORF">HMPREF3200_01152</name>
</gene>
<dbReference type="SUPFAM" id="SSF82549">
    <property type="entry name" value="DAK1/DegV-like"/>
    <property type="match status" value="1"/>
</dbReference>
<accession>A0A133KDM6</accession>
<dbReference type="EMBL" id="LRPM01000046">
    <property type="protein sequence ID" value="KWZ77681.1"/>
    <property type="molecule type" value="Genomic_DNA"/>
</dbReference>
<sequence>MSDFIISSESIMDLTNEYVKELGVSFIKSNYELNGKIFLDDFGKSLDMDSFYKDMENGSSPSTSAINTQEYINYFKQMLEEGKDILHVCLSSGLSIQYPCLLQAIDILKEDYPERKIYPIDSKMASSGVGLLIKKLVAYKNEGLSIEELYQWAKDNCLHVICYTSNENLEYLARGGRLSKTAAGIGKHLHICPLIQFDDTGHMFVGQKIRTKKKLINTMIKKMQENAYDGLDYADDVFVNHAKNEDLAIEVKDMLLDNFKNLKEVKIFNIGPTIGSHIGPGAISIFFWGKSRKE</sequence>
<dbReference type="Proteomes" id="UP000070383">
    <property type="component" value="Unassembled WGS sequence"/>
</dbReference>
<dbReference type="PANTHER" id="PTHR33434">
    <property type="entry name" value="DEGV DOMAIN-CONTAINING PROTEIN DR_1986-RELATED"/>
    <property type="match status" value="1"/>
</dbReference>
<dbReference type="Gene3D" id="3.30.1180.10">
    <property type="match status" value="1"/>
</dbReference>
<dbReference type="NCBIfam" id="TIGR00762">
    <property type="entry name" value="DegV"/>
    <property type="match status" value="1"/>
</dbReference>
<dbReference type="Gene3D" id="2.20.28.50">
    <property type="entry name" value="degv family protein"/>
    <property type="match status" value="1"/>
</dbReference>
<dbReference type="RefSeq" id="WP_060929478.1">
    <property type="nucleotide sequence ID" value="NZ_CAMXZL010000001.1"/>
</dbReference>
<evidence type="ECO:0000313" key="2">
    <source>
        <dbReference type="EMBL" id="KWZ77681.1"/>
    </source>
</evidence>
<dbReference type="OrthoDB" id="9780660at2"/>
<dbReference type="InterPro" id="IPR003797">
    <property type="entry name" value="DegV"/>
</dbReference>
<comment type="caution">
    <text evidence="2">The sequence shown here is derived from an EMBL/GenBank/DDBJ whole genome shotgun (WGS) entry which is preliminary data.</text>
</comment>
<dbReference type="PANTHER" id="PTHR33434:SF2">
    <property type="entry name" value="FATTY ACID-BINDING PROTEIN TM_1468"/>
    <property type="match status" value="1"/>
</dbReference>
<protein>
    <submittedName>
        <fullName evidence="2">EDD domain protein, DegV family</fullName>
    </submittedName>
</protein>
<dbReference type="InterPro" id="IPR050270">
    <property type="entry name" value="DegV_domain_contain"/>
</dbReference>
<keyword evidence="3" id="KW-1185">Reference proteome</keyword>
<evidence type="ECO:0000313" key="3">
    <source>
        <dbReference type="Proteomes" id="UP000070383"/>
    </source>
</evidence>
<dbReference type="Pfam" id="PF02645">
    <property type="entry name" value="DegV"/>
    <property type="match status" value="1"/>
</dbReference>
<dbReference type="STRING" id="33036.HMPREF3200_01152"/>